<organism evidence="1 2">
    <name type="scientific">Geofilum rubicundum JCM 15548</name>
    <dbReference type="NCBI Taxonomy" id="1236989"/>
    <lineage>
        <taxon>Bacteria</taxon>
        <taxon>Pseudomonadati</taxon>
        <taxon>Bacteroidota</taxon>
        <taxon>Bacteroidia</taxon>
        <taxon>Marinilabiliales</taxon>
        <taxon>Marinilabiliaceae</taxon>
        <taxon>Geofilum</taxon>
    </lineage>
</organism>
<keyword evidence="2" id="KW-1185">Reference proteome</keyword>
<sequence>MKKHLHRYGLVIWLVFVSLLTASANQMGEILTIDGKKYELLSGNLIANPGFENGFTGWTDATSSAATLTSAKFNMATSGGINNSKYLVGLTNENSSSSGSIGTGWSIEAGKSYLFVYHVKYLNASAAAGSELYLKTSLTNDKTSSAEPKVVINTTEVGEGGIWTQNHVFFTNANPAYSSLMVRFRWLDNRFGFDDFMLYEAVEVVNTEALSELINEAQILYDVEANGADVFQSAITKAEGYLSSTSATEITQAIEDLQTAISTYQYANASSDAPLDMTHFIVNAGFDNNTSSGWEGAGTVNYHEVEFYQKTFNMYQVVSGLPAGKYRLKAQGFERPKSNDGGAAYQAGSETIYAQFYAQTAGYSEVNTSFNSLYEHTYTGAGSQNGYVNTMASAEIMFSNASGGNYEMELLNILINEGASLLIGAKSDFQQTGYWVLFDNFRLEYLGATTSDDLAIAINNRIEEAQWLLTQHVNTASSEGLNTAIDQAQAATMANPLVADDLTAAKTVIDEAITTANTSFTAYENLQKAIDDAKRILGFLDKADEITQLQDAIEAAELSYQDLGLALIQINSATARLKTVTKSVGKQIYVPTWMMGDVYDPSNNWSIERSKQSKNWIIFWEPGYGDDPGAWWTIVWKLPKRVLFIMRIHSSLSSVVPPKRIPIK</sequence>
<evidence type="ECO:0000313" key="1">
    <source>
        <dbReference type="EMBL" id="GAO28580.1"/>
    </source>
</evidence>
<evidence type="ECO:0000313" key="2">
    <source>
        <dbReference type="Proteomes" id="UP000032900"/>
    </source>
</evidence>
<dbReference type="Proteomes" id="UP000032900">
    <property type="component" value="Unassembled WGS sequence"/>
</dbReference>
<reference evidence="1 2" key="1">
    <citation type="journal article" date="2015" name="Microbes Environ.">
        <title>Distribution and evolution of nitrogen fixation genes in the phylum bacteroidetes.</title>
        <authorList>
            <person name="Inoue J."/>
            <person name="Oshima K."/>
            <person name="Suda W."/>
            <person name="Sakamoto M."/>
            <person name="Iino T."/>
            <person name="Noda S."/>
            <person name="Hongoh Y."/>
            <person name="Hattori M."/>
            <person name="Ohkuma M."/>
        </authorList>
    </citation>
    <scope>NUCLEOTIDE SEQUENCE [LARGE SCALE GENOMIC DNA]</scope>
    <source>
        <strain evidence="1">JCM 15548</strain>
    </source>
</reference>
<gene>
    <name evidence="1" type="ORF">JCM15548_1693</name>
</gene>
<protein>
    <recommendedName>
        <fullName evidence="3">CBM-cenC domain-containing protein</fullName>
    </recommendedName>
</protein>
<dbReference type="InterPro" id="IPR045690">
    <property type="entry name" value="DUF6055"/>
</dbReference>
<evidence type="ECO:0008006" key="3">
    <source>
        <dbReference type="Google" id="ProtNLM"/>
    </source>
</evidence>
<dbReference type="STRING" id="1236989.JCM15548_1693"/>
<dbReference type="AlphaFoldDB" id="A0A0E9LUP5"/>
<dbReference type="Gene3D" id="2.60.120.260">
    <property type="entry name" value="Galactose-binding domain-like"/>
    <property type="match status" value="1"/>
</dbReference>
<dbReference type="OrthoDB" id="1078872at2"/>
<dbReference type="EMBL" id="BAZW01000003">
    <property type="protein sequence ID" value="GAO28580.1"/>
    <property type="molecule type" value="Genomic_DNA"/>
</dbReference>
<dbReference type="RefSeq" id="WP_062122369.1">
    <property type="nucleotide sequence ID" value="NZ_BAZW01000003.1"/>
</dbReference>
<proteinExistence type="predicted"/>
<name>A0A0E9LUP5_9BACT</name>
<comment type="caution">
    <text evidence="1">The sequence shown here is derived from an EMBL/GenBank/DDBJ whole genome shotgun (WGS) entry which is preliminary data.</text>
</comment>
<accession>A0A0E9LUP5</accession>
<dbReference type="Pfam" id="PF19527">
    <property type="entry name" value="DUF6055"/>
    <property type="match status" value="1"/>
</dbReference>